<dbReference type="PATRIC" id="fig|1224164.3.peg.563"/>
<sequence length="408" mass="45374">MANKGIVPVKLSLTEGDFYTLWAPQWREHGAEWQAFLGAGEDLYVFSSPAEVLLFLESGAKHDLEAHPQWEAFNSKDAARVVPDELDYFDLVGTPSLLAEKPNRRNVKDVAANFRMARALGEVCGNTDIQVFFSSHSILSNPERGFDHFAGDNGLGEWTAIGRVVLTNWAKVLDALDSCVTVKKVDGEAATAQTKISNAQAAAKKAAEEEKARKEEEAKKVDPYDTTLWSAAGIDPIKVSIDGRTLYTLRTYIKAQPVFLGKYGEIFTFNSAKALVRWIIEHEDHDLARVATWEDVMTAANAGDLEVTVHPDNVYSFNGIVRDISTGLDAVDTDQMSRAYELLADAADWAADDSLNSYFLSHPRLQDYISYMLGSTNTAGYTPTPPFDEHAENWKELEEMLTKRFSKF</sequence>
<dbReference type="eggNOG" id="ENOG502ZBFQ">
    <property type="taxonomic scope" value="Bacteria"/>
</dbReference>
<evidence type="ECO:0000313" key="3">
    <source>
        <dbReference type="Proteomes" id="UP000019222"/>
    </source>
</evidence>
<evidence type="ECO:0008006" key="4">
    <source>
        <dbReference type="Google" id="ProtNLM"/>
    </source>
</evidence>
<dbReference type="RefSeq" id="WP_025252015.1">
    <property type="nucleotide sequence ID" value="NZ_CP004353.1"/>
</dbReference>
<dbReference type="Proteomes" id="UP000019222">
    <property type="component" value="Chromosome"/>
</dbReference>
<dbReference type="KEGG" id="cvt:B843_02845"/>
<organism evidence="2 3">
    <name type="scientific">Corynebacterium vitaeruminis DSM 20294</name>
    <dbReference type="NCBI Taxonomy" id="1224164"/>
    <lineage>
        <taxon>Bacteria</taxon>
        <taxon>Bacillati</taxon>
        <taxon>Actinomycetota</taxon>
        <taxon>Actinomycetes</taxon>
        <taxon>Mycobacteriales</taxon>
        <taxon>Corynebacteriaceae</taxon>
        <taxon>Corynebacterium</taxon>
    </lineage>
</organism>
<dbReference type="STRING" id="1224164.B843_02845"/>
<name>W5XZ92_9CORY</name>
<accession>W5XZ92</accession>
<evidence type="ECO:0000313" key="2">
    <source>
        <dbReference type="EMBL" id="AHI21960.1"/>
    </source>
</evidence>
<reference evidence="2 3" key="1">
    <citation type="submission" date="2013-02" db="EMBL/GenBank/DDBJ databases">
        <title>The complete genome sequence of Corynebacterium vitaeruminis DSM 20294.</title>
        <authorList>
            <person name="Ruckert C."/>
            <person name="Albersmeier A."/>
            <person name="Kalinowski J."/>
        </authorList>
    </citation>
    <scope>NUCLEOTIDE SEQUENCE [LARGE SCALE GENOMIC DNA]</scope>
    <source>
        <strain evidence="3">ATCC 10234</strain>
    </source>
</reference>
<evidence type="ECO:0000256" key="1">
    <source>
        <dbReference type="SAM" id="Coils"/>
    </source>
</evidence>
<dbReference type="HOGENOM" id="CLU_653495_0_0_11"/>
<proteinExistence type="predicted"/>
<dbReference type="AlphaFoldDB" id="W5XZ92"/>
<feature type="coiled-coil region" evidence="1">
    <location>
        <begin position="189"/>
        <end position="219"/>
    </location>
</feature>
<gene>
    <name evidence="2" type="ORF">B843_02845</name>
</gene>
<keyword evidence="1" id="KW-0175">Coiled coil</keyword>
<dbReference type="EMBL" id="CP004353">
    <property type="protein sequence ID" value="AHI21960.1"/>
    <property type="molecule type" value="Genomic_DNA"/>
</dbReference>
<protein>
    <recommendedName>
        <fullName evidence="4">Primosomal protein</fullName>
    </recommendedName>
</protein>
<keyword evidence="3" id="KW-1185">Reference proteome</keyword>